<feature type="region of interest" description="Disordered" evidence="10">
    <location>
        <begin position="2230"/>
        <end position="2265"/>
    </location>
</feature>
<dbReference type="EMBL" id="JAANHZ010000245">
    <property type="protein sequence ID" value="KAG5313393.1"/>
    <property type="molecule type" value="Genomic_DNA"/>
</dbReference>
<keyword evidence="6 8" id="KW-0472">Membrane</keyword>
<dbReference type="InterPro" id="IPR012315">
    <property type="entry name" value="KASH"/>
</dbReference>
<name>A0A836EH43_9HYME</name>
<feature type="compositionally biased region" description="Basic and acidic residues" evidence="10">
    <location>
        <begin position="1702"/>
        <end position="1741"/>
    </location>
</feature>
<feature type="compositionally biased region" description="Low complexity" evidence="10">
    <location>
        <begin position="3783"/>
        <end position="3801"/>
    </location>
</feature>
<gene>
    <name evidence="12" type="primary">Syne1_0</name>
    <name evidence="12" type="ORF">G6Z75_0001838</name>
</gene>
<dbReference type="CDD" id="cd00176">
    <property type="entry name" value="SPEC"/>
    <property type="match status" value="2"/>
</dbReference>
<evidence type="ECO:0000256" key="6">
    <source>
        <dbReference type="ARBA" id="ARBA00023136"/>
    </source>
</evidence>
<feature type="compositionally biased region" description="Basic and acidic residues" evidence="10">
    <location>
        <begin position="1255"/>
        <end position="1268"/>
    </location>
</feature>
<dbReference type="GO" id="GO:0005640">
    <property type="term" value="C:nuclear outer membrane"/>
    <property type="evidence" value="ECO:0007669"/>
    <property type="project" value="TreeGrafter"/>
</dbReference>
<feature type="region of interest" description="Disordered" evidence="10">
    <location>
        <begin position="2684"/>
        <end position="2714"/>
    </location>
</feature>
<feature type="region of interest" description="Disordered" evidence="10">
    <location>
        <begin position="369"/>
        <end position="388"/>
    </location>
</feature>
<feature type="compositionally biased region" description="Basic and acidic residues" evidence="10">
    <location>
        <begin position="596"/>
        <end position="606"/>
    </location>
</feature>
<feature type="compositionally biased region" description="Basic and acidic residues" evidence="10">
    <location>
        <begin position="1275"/>
        <end position="1317"/>
    </location>
</feature>
<dbReference type="InterPro" id="IPR052403">
    <property type="entry name" value="LINC-complex_assoc"/>
</dbReference>
<feature type="compositionally biased region" description="Basic and acidic residues" evidence="10">
    <location>
        <begin position="35"/>
        <end position="116"/>
    </location>
</feature>
<feature type="region of interest" description="Disordered" evidence="10">
    <location>
        <begin position="596"/>
        <end position="615"/>
    </location>
</feature>
<feature type="coiled-coil region" evidence="9">
    <location>
        <begin position="5059"/>
        <end position="5086"/>
    </location>
</feature>
<dbReference type="PANTHER" id="PTHR47535">
    <property type="entry name" value="MUSCLE-SPECIFIC PROTEIN 300 KDA, ISOFORM G"/>
    <property type="match status" value="1"/>
</dbReference>
<evidence type="ECO:0000256" key="2">
    <source>
        <dbReference type="ARBA" id="ARBA00008619"/>
    </source>
</evidence>
<feature type="compositionally biased region" description="Polar residues" evidence="10">
    <location>
        <begin position="3812"/>
        <end position="3832"/>
    </location>
</feature>
<feature type="region of interest" description="Disordered" evidence="10">
    <location>
        <begin position="1694"/>
        <end position="1752"/>
    </location>
</feature>
<dbReference type="SUPFAM" id="SSF46966">
    <property type="entry name" value="Spectrin repeat"/>
    <property type="match status" value="9"/>
</dbReference>
<keyword evidence="3 8" id="KW-0812">Transmembrane</keyword>
<dbReference type="SMART" id="SM01249">
    <property type="entry name" value="KASH"/>
    <property type="match status" value="1"/>
</dbReference>
<feature type="compositionally biased region" description="Basic and acidic residues" evidence="10">
    <location>
        <begin position="372"/>
        <end position="388"/>
    </location>
</feature>
<evidence type="ECO:0000256" key="10">
    <source>
        <dbReference type="SAM" id="MobiDB-lite"/>
    </source>
</evidence>
<comment type="caution">
    <text evidence="12">The sequence shown here is derived from an EMBL/GenBank/DDBJ whole genome shotgun (WGS) entry which is preliminary data.</text>
</comment>
<keyword evidence="9" id="KW-0175">Coiled coil</keyword>
<dbReference type="GO" id="GO:0005737">
    <property type="term" value="C:cytoplasm"/>
    <property type="evidence" value="ECO:0007669"/>
    <property type="project" value="TreeGrafter"/>
</dbReference>
<dbReference type="Pfam" id="PF10541">
    <property type="entry name" value="KASH"/>
    <property type="match status" value="1"/>
</dbReference>
<comment type="subcellular location">
    <subcellularLocation>
        <location evidence="1">Nucleus membrane</location>
    </subcellularLocation>
</comment>
<feature type="compositionally biased region" description="Basic and acidic residues" evidence="10">
    <location>
        <begin position="2235"/>
        <end position="2249"/>
    </location>
</feature>
<dbReference type="GO" id="GO:0034993">
    <property type="term" value="C:meiotic nuclear membrane microtubule tethering complex"/>
    <property type="evidence" value="ECO:0007669"/>
    <property type="project" value="TreeGrafter"/>
</dbReference>
<organism evidence="12 13">
    <name type="scientific">Acromyrmex insinuator</name>
    <dbReference type="NCBI Taxonomy" id="230686"/>
    <lineage>
        <taxon>Eukaryota</taxon>
        <taxon>Metazoa</taxon>
        <taxon>Ecdysozoa</taxon>
        <taxon>Arthropoda</taxon>
        <taxon>Hexapoda</taxon>
        <taxon>Insecta</taxon>
        <taxon>Pterygota</taxon>
        <taxon>Neoptera</taxon>
        <taxon>Endopterygota</taxon>
        <taxon>Hymenoptera</taxon>
        <taxon>Apocrita</taxon>
        <taxon>Aculeata</taxon>
        <taxon>Formicoidea</taxon>
        <taxon>Formicidae</taxon>
        <taxon>Myrmicinae</taxon>
        <taxon>Acromyrmex</taxon>
    </lineage>
</organism>
<feature type="coiled-coil region" evidence="9">
    <location>
        <begin position="2008"/>
        <end position="2035"/>
    </location>
</feature>
<dbReference type="PANTHER" id="PTHR47535:SF10">
    <property type="entry name" value="MUSCLE-SPECIFIC PROTEIN 300 KDA"/>
    <property type="match status" value="1"/>
</dbReference>
<evidence type="ECO:0000256" key="1">
    <source>
        <dbReference type="ARBA" id="ARBA00004126"/>
    </source>
</evidence>
<feature type="region of interest" description="Disordered" evidence="10">
    <location>
        <begin position="3456"/>
        <end position="3611"/>
    </location>
</feature>
<feature type="compositionally biased region" description="Polar residues" evidence="10">
    <location>
        <begin position="2325"/>
        <end position="2338"/>
    </location>
</feature>
<proteinExistence type="inferred from homology"/>
<dbReference type="InterPro" id="IPR018159">
    <property type="entry name" value="Spectrin/alpha-actinin"/>
</dbReference>
<feature type="compositionally biased region" description="Basic and acidic residues" evidence="10">
    <location>
        <begin position="127"/>
        <end position="159"/>
    </location>
</feature>
<sequence length="6473" mass="735218">MQKEEKPVQQEQPVIDLNTNPSQEKKRRQKKKKIDKSVGDEIDKALREIEDMDKQKIRSQKDKLKEQNKEIKSRESVNEMIEKHNDETDKKQSKFGEKSRKSKKSKEATRIKETISVEHVMLPSKIKASDKNILKDDVEDKKDTKDAKVSDSKNEEEIQKDITKEMSKELQLDNSHINSNKLDVTKCKNKIDKDTKIEEQNGEASENKMYQSDVLKKNKTKSKEVKLEVEDSNINQEKLEINTKEIIEDKSLKSIKPLTDIEIKDSESKTLNVTKIASDVNESKKKKHDVPKSEQMIEAKIVEAAVVQETSKEILLPETIQQTAQEIVQIDKNDKTDDSVGVKESKETEHQTNAKLEVEKVEKCQIKTMKQKKSEKTKSNVQDKRKENQTIIQEQFSEKMNLTEQHVSMLNNSCLVQSKTDAENNHGVKIDKEEDIVLGQVNKSTEKPTTVSEIDFAKPTTVTKNVEIISITETLPKESEVSSEISNTDIKKSKDVAPKEKMSKRVKCMKKKERLSPKHTAEQTKQSFYDKFQEEIVFKDDSTKKEETPKFINLSLAKIDNVDNEKTQESSKKNETETEFDSKVSSDSVDKAQVYKEHTDETHNNLESEQPSSTGKALIIEKMITTVTTTTSVPGSVKVKPPDVKSVKSVEIIENIPLPKIVGSKVTELITLRPETVEASLTTTYARVSNDSLVSMQSDQAAISQKVGLTSAISTENNVISDEMTLFDSVQDRRNVCSSTSESRDMSKKSPPMTSAEEKKGEVIIQLNDTERLGNQLKVEIPEEKRENDNKKKNTEKIDRKTEFAMECESKHTIRKINSKEIPESSKIKKEIVPEHLLDLIKPYAMDRHAYNHAESNFHRYFKVVKTVKKVQPTVTVHTRPESIERIVQDSVMKPIDVKSSNQGMNESDYRRHAFIVDAPKYPIASFYEFESQWIKMKFVPEKSVSISSDDSEVSVKTAIEREKQIVDENKAVNVVSDFTKDTIAIVEKIEAIETNDSEDKDKKSKDLQQSVHLVSDDSWMKSIEEIREPTLTLVSTSANNMLFNNNVKDLISSITNDSIPQSVTESNVSVEASTEKIKIKEKPAKVPSVHLESDDAWMALLEEEIIIDDDFDELEKIKDNQIKKREEDIEIKEAKTKQQIEEKEIKKKKLIIEKQEDTQEKIEKETIIEKSEKIIEEDIETKEQKTEILNSTSLTEIAVKDEYHTSIKDIKNETVMSEKQSDKTKNQSRKKKELKHAKVTKTKDQAKTKTANKQNDDIKTDVTKDDLSLQSNLEENKLENKSDYKIKEAEKSSIVDKQQVELHKDKEESEKREERKKSKKSKKQNQKPEVILKEKSALVKCEDNLNKDDSITFSKATESDVFEISSIVENQQESKDDMSKYDSRLNPNAKSWAAIVGKKGTTETTVASNDDFLNTQTSAITQDTNDNVTNVVKQSQAPTEYDSCEIPSKEETLTTHLPSLEKQISKNDIEELKATVVDEIKPIEEKSTELLKQLKESNKSYAQVTASSRRTSPQISQQETYSVKTIPLKTDHLAINVKTPISNEMHEDFITEKLQNPLEQDNKQDEMVVQSSDYQTVITNLSSQEESIPWVEEVEKETMAISTISVDSINTKDNETYVKSENTWAAIVGKKSIESPEVSDIINLEQSLPKPEQNIEPPLQVQIYVEEAPKQEPIENLVQVDEQDIKAKEMENKIEQSVQKTENEQRTIDENDELTKIMKEENAKSSKSRDKDKQKNDSNENKMQFAENKSHVENKIIQGTKSEPSATLKDTEHEQENKCKDITALPIVDQNNTTKSKKKKNKKGKFVIEQLSESTFDIDKKTVIAEDLEKKTELPVESKLDEVKLEAITIDMTCNILTYPENEEISAEKIKRQENIKQVVIPTEKESTEKESIEQNMIVDESKNAEIRTEPHLEKIEKNITEEKEIPKFTKAEKRKQKKKVKIAQSKFTDSSEDINTIENIKIKEIALSKDKIDDESIIEIQSVQKEEIEKPLEKFETINETSLPHITSLKDKQKAKQEDIKELKENVLEAEEVPTDILKEKTEIDLLQTEESNNICLSKSDNILKLHDITTNDDNTKIESVLISDKTNDEIETETPVNHVCMQKELPCDSVNTAIKHSLPSDKLSSTVQQSFEDEDKLKCIASTEQENSDILVEPSKSKVQFYIADEILVLNPDRRKHVPSTSFLQEQSTTVSCTTNSWFLSIDDGFWPDKRPYHEAERDHFENLALHTKKNLSHDSKRDSDNRPQDHDDDNSGGGSSGRSWDSCGNSCSLLGTPQTERMIADLPGGICSWSDYSTYLSSESERTMDHNLPLGTIEDPTLHSSLSLDNSLPNEVQLSSPRFPSSSSPSQDPQIESCIESLANVEITPWEYPVSSSNSFQSSNDPSTCTKSSTFTHLPQSKLHLGKETREGSVQRCSPNGEVERETAKGEAERIRRIQDVEEGLASLQARLTNLEGTMSYLPRDSIESMLSSLMTILMELRAYDEDAMQLQKRLQEIPADIESQKLSIALTGIHTRVTSLLDQAEQGRTALEQARESREKRGQEIHTYKLFLEETDTWLRNVVSKLHEQHSLNTSKALQEELMSRAHQVSELESLPEVSTLAIALKEALLDVIDRLQRKQQEICDEEAQADDESTERDNATLDEAPSIHSSIEGGPPSLADVSLQTGQSLLIDDVVERKAQLTKQTSTTQMPPSTTCHSLTTQTSQDLLPSESAQTQEAIKVLKTTTGDHDVIEIATKYVPSSSSQEIARREQSSILSSEDIVVDMKYQDAKKTDSATSELNIVHAAPQSFETILVEPDDITTEVVVDADGTKRIIVRKLRRTAVTSRQTTQQRVSTMSTAVGDTLTMMQAFSEAAMRDQQVTMTRTRPDGTIETTTRQIYGGKVTTSAPVEGINVEEYESEPRYTRMVTQGQIGDISCQPVEEEILMEGGEYQTRTSSVHAVVQQVTRRVIKRTRKIIRKVTIVDGKEITTEEVIEEPEEVEIDEQDIPHISINVVKSEDQKTFPVEKAIEQREAATSEMGSYISETPMQGPFFGPFAKDITSICRDKAEEITKTSVTIAEDDILKTKTLDTENSKKETTLLEEPTIKIIDSTMDTADSKIKLTDSTQAAVLSSLKEHVTQEENLVSIQADEGISTVQSDENVTQTEIKSQMMDKQEYKHFPTEVNGTSILAIDNQALIDAERSAVLQTPVEDVATVQSESVKSPLEPAVTDDEPVVTKATCKSDDAPVKSETLGIELENGTVEVETHHGDSSTVEADKNIDVLNVVLEKKCDEKEESKRKVSLESSKEVTTLTSLQKLELGNGSIALTSKLDISESDKNAEKTTSKLKDAEISSKKRQISPELFISEEKDNSRDEAFKPEYKPMFHKVEISLSVRKEDEEVEPLVSIKTQAERPEIAPYSIVKEDVDINLPADKETTEVIHDKIVQTTTFLTAEKETETLQLSTAEKEVDVYIESPEKSKSDTTSHKSRKKKRHKDKSESLEKPAETDSSTSIATSIAESMEINIPSSDSSKHASEQPQPDVTDIIKSESSLSLDDSIEKMKEDVTKPEDETKEIKVETIQQESKHETTLDDANTQTAIETCDVSTSLTPKEEESLSTFMQTSPEPVPITLEEEIQTAKTEETHMETQTFLEPGLDFSAQTIAEETPEVEDSGVQTMTPTATPMEEFAIQTSPIEDIIPASVETEDSQAQTTQIDVHSTEIQTSPVESSSMIATETQTAINTVTEVEQQTTPPLVAEKIIVQEISIQTLSEVPESYERDVQTSAPISPEQLDVSHTDTQTIAEPEVPAETTETQTTPEESPRKVELQESEMQTKSPEQTKETMMQTSPIISPEPIQVCEESAQTSIEDMKQTAEEESQTSEISPKKTETSDSSVQIKAEELIPQIEESVQNIPEVCEISVQTSPKEEKQPTETISVSQQTTYVPTHTVEVSTEDFKTGIVETKDLSKVPVPIILEEMKKKEKIDLEKTPAAPDVQVPEIVKSVEEVKEVEIVNKLISEIPTTVLENIVQMNAPVEKETKHEFSEVMVEHPKPMETITKTKESTPSSMSEKDNTSDTSFEIHVHATIELSASDTLDSVASVSKEATDTSQDTTIAEDLNNDIIAEHDNKVSKRQKRKRKHKTMEITTTSQIEPDNTNESSYLGNILHIAHLEEVTTERLAEERSSDVRRELAQLKNAVQENDVIVVEETLVTVVETISTWLETIEYRIFLNRECPTGPSDEDARTFIELKDEVNNVEESVRELDNIWKQLEASYPKEEREKLRECVDALEHQVKIIEHVTTDGERHANRQLARWDEFLNSINNVYRLVEEQRKQLDYIIESEYSTQWKLQELDKLDNTNRCHMWKTSSLLDAAQELLRDHPGKIIPEEIYAAHEITKIIEHGICIERERLLQLLALAEEYEQTLQEFAQIIEIAENLLDSPISAVSLEHLQEEMQKHRKFFVNLNHCRAILESLEGNLDPETRAKHSGLHEELHSKATALLDQAASRAQQMALAASRWMLLEQGVKEERGWLQVAHQRVPDLQTVTSTDYDQYISLYQSLSLDVATHHARLIHLLGVARSLRDLIDIEDPEDRYGEALDVIVKLQDNIESSLKRLLTFRESWNNQEILTNRVEHWITMAEKELATLHDPSGSSMRQFWELKAQYEVHNNTRNEADNYFEQALRIIPLSDEMLQRQFHYELQGRWNEISDKINEIQKDVTRSISSDEISSNEKLKLLEKELNELRMTINSFHGVLKTEEELDLYVERLTILFERISLIQNEIGRLGLLPAAESERVGILLSSARCIEGQISEELDSAQLLKEKIQTLQRGLSRFRKAHKRLSMILDQCEGSERQESDLVAAAVDRCQSVANELAVLWQDLMALRQMLHNLPTGMRVTVSPVSIERDLSNIQDVHTELESRCAHLLSLLTNRLELWRRFERQLEMVQQSVQEADYMMELLTVQDSVDYDRLLKATERLEGLNGDLGAREVLIGELRAAAEPLRESCAAEVRERVDAAVNEAVQAWEDTRAELDALCTRYQHACRLWQQYRDSSAAVKAWVDTQMNSVVNLPPEEAVKQVKVCEETLAEHKERLAELRGLVAQIASDVGLDAGGPLHCEVEALGQRLEDVRETLSTLADTVDARVLNQELARGDLCQTKNFLDSVQQSLTAVGQGESNEQLTVLRNHLLALTRTEPQLQSIKDRALDVSVQEPSVVEVVQLWQRVFQETFQQYHRLSTRLIRSQDVIAALKLWEEYLTHVQDFLSSGMPGDYNSLSEHRNLCEVHRKLLPEQQNLILTVRQEEDRDRSVTEQFNALTNLHNETLARILERHATVRDRISAWDRYKLDQRKLLTWLKEVERERQRMNLQFIHLRRLEKILQRIQALLDKMPVGETQIESLQEQQEYLLTNCDEALAVSIRMEHAANVQRIANLRAGLETWRDFVQRVQKLDEEHVKQSEMIVTIFQEIGQTLSAGFHAGPTSLSRTKEQLDSLEHLRTRLANAQRNLESLGVITEQLRECLSPSDMKTLNQQDALLTQQHGDLEYQLALLSYRLGERCALHGRWENRLNKLLSWMEDTVTRTQNHDTMALDEPEEALKRLECELQTEMSLKQRELEWLQNTGQELIEVAEETEKAKLQQSLDEVNEKWNRLMAGGKARANKLIDLIQTMNSLLKRIADLRTWLTGIESQLSEAIIIEKLTQRNIDKKLEDHDHLKITIEAESGNIGEVLNLCEILLNDCDTWKASFNMDAIKNGMESLEKRWKVVCIKSTERKRKIMMIWKLLQELEKTRCEHEPWLVKTEKSLLELENDLTEISKEESRKITEKAKSIAKDIEAHQKALKILEQIFGRLAKSGLDTDNFRSLTAETRKIIDRWLVLETRINAIISSIQREQKTYREFVSTHGTAVMGLTQVDVRLTQMQHLTTPEQRASLRRRRQQLSEIEEELDTQNVTLRKADELALRVMQESNPDDVAAIQELVDEYQLLWRDIKSRVIALKAELETQERSEVDEAVQVETLKFERDTAVQVDTLPRLIRMTSCDAYLMELETALNECNNALNALEATVTPDPVSGPGLNAAAKTIAKLIGSCQSSIELVRHLHNLLMEDDKLSLGTAKSSEVTTLIARYETLIALARAREQQIRELRSPVTDAYAFPCDHDSGRLTCPLCSRRNWAQLDNDLWRLDKWLEYAEGTQSEQHSPPNDIEQLEDVIQDHREFLLDLDSHKSIVTSLNIVGTHLVDHTEDTERAKELRDRLAVANSRWEKISTTAVEWQDQLQHALMTNRQFYRIIEELLSWLERTEVSIRASEPIDLTESSNILEAKYNKFRELRSDLERCEPRVISLQDATNYLLDEQTETRTRLQELRLRLQSLRRLTGIYALKLGAALGLDPRDIGLAATSTSLASLSHDLLDEAASGTAQPHATGTDGDERDQTVLARGYRFLGRVLRVSLPIQALMLLLLGVASLVPSAEEDYSCMLSNNLARSFTPIAFYPNGPPPV</sequence>
<protein>
    <submittedName>
        <fullName evidence="12">SYNE1 protein</fullName>
    </submittedName>
</protein>
<feature type="region of interest" description="Disordered" evidence="10">
    <location>
        <begin position="1209"/>
        <end position="1333"/>
    </location>
</feature>
<dbReference type="Proteomes" id="UP000667349">
    <property type="component" value="Unassembled WGS sequence"/>
</dbReference>
<dbReference type="GO" id="GO:0051015">
    <property type="term" value="F:actin filament binding"/>
    <property type="evidence" value="ECO:0007669"/>
    <property type="project" value="TreeGrafter"/>
</dbReference>
<feature type="region of interest" description="Disordered" evidence="10">
    <location>
        <begin position="330"/>
        <end position="354"/>
    </location>
</feature>
<evidence type="ECO:0000256" key="9">
    <source>
        <dbReference type="SAM" id="Coils"/>
    </source>
</evidence>
<evidence type="ECO:0000313" key="13">
    <source>
        <dbReference type="Proteomes" id="UP000667349"/>
    </source>
</evidence>
<feature type="coiled-coil region" evidence="9">
    <location>
        <begin position="1125"/>
        <end position="1166"/>
    </location>
</feature>
<keyword evidence="4" id="KW-0677">Repeat</keyword>
<feature type="compositionally biased region" description="Basic residues" evidence="10">
    <location>
        <begin position="1227"/>
        <end position="1241"/>
    </location>
</feature>
<evidence type="ECO:0000256" key="7">
    <source>
        <dbReference type="ARBA" id="ARBA00023242"/>
    </source>
</evidence>
<evidence type="ECO:0000259" key="11">
    <source>
        <dbReference type="PROSITE" id="PS51049"/>
    </source>
</evidence>
<feature type="region of interest" description="Disordered" evidence="10">
    <location>
        <begin position="2377"/>
        <end position="2397"/>
    </location>
</feature>
<keyword evidence="5" id="KW-1133">Transmembrane helix</keyword>
<dbReference type="FunFam" id="1.20.58.60:FF:000171">
    <property type="entry name" value="Uncharacterized protein, isoform B"/>
    <property type="match status" value="1"/>
</dbReference>
<evidence type="ECO:0000256" key="3">
    <source>
        <dbReference type="ARBA" id="ARBA00022692"/>
    </source>
</evidence>
<accession>A0A836EH43</accession>
<keyword evidence="7" id="KW-0539">Nucleus</keyword>
<dbReference type="Gene3D" id="1.20.58.60">
    <property type="match status" value="6"/>
</dbReference>
<feature type="coiled-coil region" evidence="9">
    <location>
        <begin position="5461"/>
        <end position="5491"/>
    </location>
</feature>
<feature type="domain" description="KASH" evidence="11">
    <location>
        <begin position="6414"/>
        <end position="6473"/>
    </location>
</feature>
<feature type="compositionally biased region" description="Polar residues" evidence="10">
    <location>
        <begin position="2698"/>
        <end position="2714"/>
    </location>
</feature>
<evidence type="ECO:0000256" key="5">
    <source>
        <dbReference type="ARBA" id="ARBA00022989"/>
    </source>
</evidence>
<evidence type="ECO:0000256" key="4">
    <source>
        <dbReference type="ARBA" id="ARBA00022737"/>
    </source>
</evidence>
<feature type="coiled-coil region" evidence="9">
    <location>
        <begin position="5906"/>
        <end position="5936"/>
    </location>
</feature>
<evidence type="ECO:0000256" key="8">
    <source>
        <dbReference type="PROSITE-ProRule" id="PRU00385"/>
    </source>
</evidence>
<feature type="compositionally biased region" description="Low complexity" evidence="10">
    <location>
        <begin position="2377"/>
        <end position="2387"/>
    </location>
</feature>
<feature type="topological domain" description="Cytoplasmic" evidence="8">
    <location>
        <begin position="1"/>
        <end position="6422"/>
    </location>
</feature>
<dbReference type="GO" id="GO:0007097">
    <property type="term" value="P:nuclear migration"/>
    <property type="evidence" value="ECO:0007669"/>
    <property type="project" value="TreeGrafter"/>
</dbReference>
<feature type="region of interest" description="Disordered" evidence="10">
    <location>
        <begin position="1"/>
        <end position="159"/>
    </location>
</feature>
<keyword evidence="13" id="KW-1185">Reference proteome</keyword>
<feature type="coiled-coil region" evidence="9">
    <location>
        <begin position="2607"/>
        <end position="2634"/>
    </location>
</feature>
<feature type="compositionally biased region" description="Low complexity" evidence="10">
    <location>
        <begin position="2339"/>
        <end position="2350"/>
    </location>
</feature>
<feature type="compositionally biased region" description="Polar residues" evidence="10">
    <location>
        <begin position="3574"/>
        <end position="3592"/>
    </location>
</feature>
<dbReference type="PROSITE" id="PS51049">
    <property type="entry name" value="KASH"/>
    <property type="match status" value="1"/>
</dbReference>
<comment type="similarity">
    <text evidence="2">Belongs to the nesprin family.</text>
</comment>
<feature type="region of interest" description="Disordered" evidence="10">
    <location>
        <begin position="3758"/>
        <end position="3878"/>
    </location>
</feature>
<feature type="region of interest" description="Disordered" evidence="10">
    <location>
        <begin position="563"/>
        <end position="590"/>
    </location>
</feature>
<dbReference type="InterPro" id="IPR002017">
    <property type="entry name" value="Spectrin_repeat"/>
</dbReference>
<dbReference type="SMART" id="SM00150">
    <property type="entry name" value="SPEC"/>
    <property type="match status" value="10"/>
</dbReference>
<feature type="region of interest" description="Disordered" evidence="10">
    <location>
        <begin position="2325"/>
        <end position="2355"/>
    </location>
</feature>
<reference evidence="12" key="1">
    <citation type="submission" date="2020-02" db="EMBL/GenBank/DDBJ databases">
        <title>Relaxed selection underlies rapid genomic changes in the transitions from sociality to social parasitism in ants.</title>
        <authorList>
            <person name="Bi X."/>
        </authorList>
    </citation>
    <scope>NUCLEOTIDE SEQUENCE</scope>
    <source>
        <strain evidence="12">BGI-DK2013a</strain>
        <tissue evidence="12">Whole body</tissue>
    </source>
</reference>
<feature type="compositionally biased region" description="Low complexity" evidence="10">
    <location>
        <begin position="2684"/>
        <end position="2697"/>
    </location>
</feature>
<feature type="compositionally biased region" description="Basic and acidic residues" evidence="10">
    <location>
        <begin position="3479"/>
        <end position="3489"/>
    </location>
</feature>
<dbReference type="Pfam" id="PF00435">
    <property type="entry name" value="Spectrin"/>
    <property type="match status" value="2"/>
</dbReference>
<feature type="compositionally biased region" description="Low complexity" evidence="10">
    <location>
        <begin position="3490"/>
        <end position="3503"/>
    </location>
</feature>
<evidence type="ECO:0000313" key="12">
    <source>
        <dbReference type="EMBL" id="KAG5313393.1"/>
    </source>
</evidence>
<feature type="compositionally biased region" description="Basic residues" evidence="10">
    <location>
        <begin position="25"/>
        <end position="34"/>
    </location>
</feature>
<feature type="compositionally biased region" description="Basic and acidic residues" evidence="10">
    <location>
        <begin position="3456"/>
        <end position="3468"/>
    </location>
</feature>
<feature type="non-terminal residue" evidence="12">
    <location>
        <position position="1"/>
    </location>
</feature>
<feature type="non-terminal residue" evidence="12">
    <location>
        <position position="6473"/>
    </location>
</feature>
<feature type="topological domain" description="Perinuclear space" evidence="8">
    <location>
        <begin position="6444"/>
        <end position="6473"/>
    </location>
</feature>
<feature type="compositionally biased region" description="Polar residues" evidence="10">
    <location>
        <begin position="2388"/>
        <end position="2397"/>
    </location>
</feature>
<feature type="region of interest" description="Disordered" evidence="10">
    <location>
        <begin position="737"/>
        <end position="759"/>
    </location>
</feature>
<feature type="compositionally biased region" description="Basic residues" evidence="10">
    <location>
        <begin position="3469"/>
        <end position="3478"/>
    </location>
</feature>
<feature type="compositionally biased region" description="Basic and acidic residues" evidence="10">
    <location>
        <begin position="3540"/>
        <end position="3572"/>
    </location>
</feature>